<dbReference type="Proteomes" id="UP000179840">
    <property type="component" value="Unassembled WGS sequence"/>
</dbReference>
<keyword evidence="2" id="KW-1003">Cell membrane</keyword>
<feature type="transmembrane region" description="Helical" evidence="8">
    <location>
        <begin position="87"/>
        <end position="107"/>
    </location>
</feature>
<dbReference type="GO" id="GO:0009103">
    <property type="term" value="P:lipopolysaccharide biosynthetic process"/>
    <property type="evidence" value="ECO:0007669"/>
    <property type="project" value="UniProtKB-ARBA"/>
</dbReference>
<feature type="transmembrane region" description="Helical" evidence="8">
    <location>
        <begin position="166"/>
        <end position="196"/>
    </location>
</feature>
<dbReference type="Pfam" id="PF13231">
    <property type="entry name" value="PMT_2"/>
    <property type="match status" value="1"/>
</dbReference>
<proteinExistence type="predicted"/>
<evidence type="ECO:0000256" key="8">
    <source>
        <dbReference type="SAM" id="Phobius"/>
    </source>
</evidence>
<comment type="subcellular location">
    <subcellularLocation>
        <location evidence="1">Cell membrane</location>
        <topology evidence="1">Multi-pass membrane protein</topology>
    </subcellularLocation>
</comment>
<feature type="transmembrane region" description="Helical" evidence="8">
    <location>
        <begin position="352"/>
        <end position="369"/>
    </location>
</feature>
<feature type="domain" description="Glycosyltransferase RgtA/B/C/D-like" evidence="9">
    <location>
        <begin position="67"/>
        <end position="226"/>
    </location>
</feature>
<evidence type="ECO:0000256" key="6">
    <source>
        <dbReference type="ARBA" id="ARBA00022989"/>
    </source>
</evidence>
<feature type="transmembrane region" description="Helical" evidence="8">
    <location>
        <begin position="208"/>
        <end position="228"/>
    </location>
</feature>
<keyword evidence="3" id="KW-0328">Glycosyltransferase</keyword>
<dbReference type="PANTHER" id="PTHR33908:SF9">
    <property type="entry name" value="BLL5595 PROTEIN"/>
    <property type="match status" value="1"/>
</dbReference>
<evidence type="ECO:0000259" key="9">
    <source>
        <dbReference type="Pfam" id="PF13231"/>
    </source>
</evidence>
<keyword evidence="5 8" id="KW-0812">Transmembrane</keyword>
<organism evidence="10 11">
    <name type="scientific">Janthinobacterium lividum</name>
    <dbReference type="NCBI Taxonomy" id="29581"/>
    <lineage>
        <taxon>Bacteria</taxon>
        <taxon>Pseudomonadati</taxon>
        <taxon>Pseudomonadota</taxon>
        <taxon>Betaproteobacteria</taxon>
        <taxon>Burkholderiales</taxon>
        <taxon>Oxalobacteraceae</taxon>
        <taxon>Janthinobacterium</taxon>
    </lineage>
</organism>
<gene>
    <name evidence="10" type="ORF">AKG95_10165</name>
</gene>
<reference evidence="10 11" key="1">
    <citation type="submission" date="2015-06" db="EMBL/GenBank/DDBJ databases">
        <title>Draft genome sequencing of a biphenyl-degrading bacterium, Janthinobacterium lividum MEG1.</title>
        <authorList>
            <person name="Shimodaira J."/>
            <person name="Hatta T."/>
        </authorList>
    </citation>
    <scope>NUCLEOTIDE SEQUENCE [LARGE SCALE GENOMIC DNA]</scope>
    <source>
        <strain evidence="10 11">MEG1</strain>
    </source>
</reference>
<evidence type="ECO:0000256" key="2">
    <source>
        <dbReference type="ARBA" id="ARBA00022475"/>
    </source>
</evidence>
<protein>
    <recommendedName>
        <fullName evidence="9">Glycosyltransferase RgtA/B/C/D-like domain-containing protein</fullName>
    </recommendedName>
</protein>
<feature type="transmembrane region" description="Helical" evidence="8">
    <location>
        <begin position="322"/>
        <end position="340"/>
    </location>
</feature>
<evidence type="ECO:0000256" key="7">
    <source>
        <dbReference type="ARBA" id="ARBA00023136"/>
    </source>
</evidence>
<dbReference type="GO" id="GO:0016763">
    <property type="term" value="F:pentosyltransferase activity"/>
    <property type="evidence" value="ECO:0007669"/>
    <property type="project" value="TreeGrafter"/>
</dbReference>
<dbReference type="PANTHER" id="PTHR33908">
    <property type="entry name" value="MANNOSYLTRANSFERASE YKCB-RELATED"/>
    <property type="match status" value="1"/>
</dbReference>
<dbReference type="GO" id="GO:0005886">
    <property type="term" value="C:plasma membrane"/>
    <property type="evidence" value="ECO:0007669"/>
    <property type="project" value="UniProtKB-SubCell"/>
</dbReference>
<evidence type="ECO:0000313" key="11">
    <source>
        <dbReference type="Proteomes" id="UP000179840"/>
    </source>
</evidence>
<keyword evidence="7 8" id="KW-0472">Membrane</keyword>
<evidence type="ECO:0000256" key="1">
    <source>
        <dbReference type="ARBA" id="ARBA00004651"/>
    </source>
</evidence>
<feature type="transmembrane region" description="Helical" evidence="8">
    <location>
        <begin position="255"/>
        <end position="277"/>
    </location>
</feature>
<dbReference type="RefSeq" id="WP_071076701.1">
    <property type="nucleotide sequence ID" value="NZ_LFKP01000005.1"/>
</dbReference>
<dbReference type="EMBL" id="LFKP01000005">
    <property type="protein sequence ID" value="OHV97549.1"/>
    <property type="molecule type" value="Genomic_DNA"/>
</dbReference>
<evidence type="ECO:0000256" key="5">
    <source>
        <dbReference type="ARBA" id="ARBA00022692"/>
    </source>
</evidence>
<keyword evidence="6 8" id="KW-1133">Transmembrane helix</keyword>
<evidence type="ECO:0000256" key="3">
    <source>
        <dbReference type="ARBA" id="ARBA00022676"/>
    </source>
</evidence>
<evidence type="ECO:0000313" key="10">
    <source>
        <dbReference type="EMBL" id="OHV97549.1"/>
    </source>
</evidence>
<feature type="transmembrane region" description="Helical" evidence="8">
    <location>
        <begin position="128"/>
        <end position="154"/>
    </location>
</feature>
<keyword evidence="4" id="KW-0808">Transferase</keyword>
<dbReference type="InterPro" id="IPR050297">
    <property type="entry name" value="LipidA_mod_glycosyltrf_83"/>
</dbReference>
<evidence type="ECO:0000256" key="4">
    <source>
        <dbReference type="ARBA" id="ARBA00022679"/>
    </source>
</evidence>
<dbReference type="AlphaFoldDB" id="A0A1S1UBZ5"/>
<name>A0A1S1UBZ5_9BURK</name>
<accession>A0A1S1UBZ5</accession>
<sequence length="501" mass="57385">MKLEAITTSESLHETSPSTLKKIFSIAVLIHAIIWIILPLLFQSNIALDMAEGLAWGKEWQLGYEKDPPLFPWVIQTLTFWSNRGLWISYLAGQLCVITVFFAVWQLGRRVATEMQALTGALLLEGIYYINLPVLELNDIVLQMPFSALFGWLLHKAIQDDKLRHWILAGLVSGLGLLSRYSMGAYIIPIALFVVAHPASRRRLHSKGPWLLMLTSTLVFLPHLYWIIKSDFISIKYVGDRAPEIPHAFTFIKEYFSFIGAQFLALLPMLIVASFLWRWRSSRAWLRARWHDFDFCYIAVLALGPAIFSLLLSLLAQRPLRAMWGAPLWFFTGIFIVLLFQPILTQKRFRHFIHSWIVLLIFPSSFFIVEKIYGTDITGNEQAVNFPGESFGNAINNRWYTMTERPLKYVIGNTWDAGNVAFYARDRPSIIFSHADLRVSPWVKIKDLKQAGAVIVWNMQEEGSALPQYLAARFPDAIVQPALTVKGKRFHHFGVAYLLPQ</sequence>
<feature type="transmembrane region" description="Helical" evidence="8">
    <location>
        <begin position="297"/>
        <end position="316"/>
    </location>
</feature>
<comment type="caution">
    <text evidence="10">The sequence shown here is derived from an EMBL/GenBank/DDBJ whole genome shotgun (WGS) entry which is preliminary data.</text>
</comment>
<feature type="transmembrane region" description="Helical" evidence="8">
    <location>
        <begin position="23"/>
        <end position="42"/>
    </location>
</feature>
<dbReference type="InterPro" id="IPR038731">
    <property type="entry name" value="RgtA/B/C-like"/>
</dbReference>